<dbReference type="SUPFAM" id="SSF51445">
    <property type="entry name" value="(Trans)glycosidases"/>
    <property type="match status" value="1"/>
</dbReference>
<dbReference type="InterPro" id="IPR024732">
    <property type="entry name" value="NAGLU_C"/>
</dbReference>
<dbReference type="Gene3D" id="1.20.120.670">
    <property type="entry name" value="N-acetyl-b-d-glucoasminidase"/>
    <property type="match status" value="2"/>
</dbReference>
<dbReference type="PANTHER" id="PTHR12872:SF1">
    <property type="entry name" value="ALPHA-N-ACETYLGLUCOSAMINIDASE"/>
    <property type="match status" value="1"/>
</dbReference>
<organism evidence="3 4">
    <name type="scientific">Cherax quadricarinatus</name>
    <name type="common">Australian red claw crayfish</name>
    <dbReference type="NCBI Taxonomy" id="27406"/>
    <lineage>
        <taxon>Eukaryota</taxon>
        <taxon>Metazoa</taxon>
        <taxon>Ecdysozoa</taxon>
        <taxon>Arthropoda</taxon>
        <taxon>Crustacea</taxon>
        <taxon>Multicrustacea</taxon>
        <taxon>Malacostraca</taxon>
        <taxon>Eumalacostraca</taxon>
        <taxon>Eucarida</taxon>
        <taxon>Decapoda</taxon>
        <taxon>Pleocyemata</taxon>
        <taxon>Astacidea</taxon>
        <taxon>Parastacoidea</taxon>
        <taxon>Parastacidae</taxon>
        <taxon>Cherax</taxon>
    </lineage>
</organism>
<feature type="non-terminal residue" evidence="3">
    <location>
        <position position="1"/>
    </location>
</feature>
<dbReference type="InterPro" id="IPR017853">
    <property type="entry name" value="GH"/>
</dbReference>
<sequence>EANITRLGPWSHFTDPYTRTYLLDFNDPLFQEIGSAFIEEVTSEFGSDHIYNCDTFNEMTPASSDPEYLRSVGVAVYSAISKADPDAIWVMQGWLFYSDQSFWRTAQAEALLTSVPTGRLLVLDLASEVAPQYSRLQSYFGQPFIFCMLHNFGGVDGLFGNVDVLLKNYEDARNFPNVTMVGTGLTPEGINQNYVMYDFMNELGWRPAAPQVSSWAADYASRRYGSNDGRLGQAWNLLMRSVYNNTVNTVNHGQYVIVKRPKLNLQPDKLWYSVSDVVAAWDLLVSVVQDKNQGLNIESQQIYQEYGANQSPPSPLRKKTIANKKITKQEILHKSIRLFKRSTVDGDVEAGDDDASGGEKMKLDTLSQLLQRTEAANFKEREVSEGEVDWRLIGDNMAVLVEHEDDDEEGENHKYVNNEYEQHKLERKIKLENSNYMQDEGLFAGSVEEEDDVRSRKEKINTEGVMETRYKSVTDQATFQHDLVDVTRQILQVVGGEMALTLITNYNNQVLLALQESHHLLQVILTDLDLLLGSSPDFLLGRWLEDAASWATNEKERDQYIFNALNQISLWGPTGEIHDYAIKQWSGLITNYIKPRWEFFSETLETSLEQGKPFNEEQFNWDLFTLVEDPFTKETNVTYPTDPQGNTTEIVVGLYNKYRPVFDSRLLQVMEKRYQKHLRAFSKTAMKRKRKIIKRKRGRQHIVTAAEN</sequence>
<protein>
    <recommendedName>
        <fullName evidence="5">Alpha-N-acetylglucosaminidase</fullName>
    </recommendedName>
</protein>
<proteinExistence type="predicted"/>
<evidence type="ECO:0000259" key="2">
    <source>
        <dbReference type="Pfam" id="PF12972"/>
    </source>
</evidence>
<feature type="non-terminal residue" evidence="3">
    <location>
        <position position="708"/>
    </location>
</feature>
<dbReference type="InterPro" id="IPR024733">
    <property type="entry name" value="NAGLU_tim-barrel"/>
</dbReference>
<dbReference type="Proteomes" id="UP001445076">
    <property type="component" value="Unassembled WGS sequence"/>
</dbReference>
<comment type="caution">
    <text evidence="3">The sequence shown here is derived from an EMBL/GenBank/DDBJ whole genome shotgun (WGS) entry which is preliminary data.</text>
</comment>
<feature type="domain" description="Alpha-N-acetylglucosaminidase C-terminal" evidence="2">
    <location>
        <begin position="215"/>
        <end position="290"/>
    </location>
</feature>
<dbReference type="InterPro" id="IPR007781">
    <property type="entry name" value="NAGLU"/>
</dbReference>
<feature type="domain" description="Alpha-N-acetylglucosaminidase tim-barrel" evidence="1">
    <location>
        <begin position="2"/>
        <end position="206"/>
    </location>
</feature>
<dbReference type="Gene3D" id="3.20.20.80">
    <property type="entry name" value="Glycosidases"/>
    <property type="match status" value="1"/>
</dbReference>
<evidence type="ECO:0000313" key="3">
    <source>
        <dbReference type="EMBL" id="KAK8740625.1"/>
    </source>
</evidence>
<dbReference type="Pfam" id="PF05089">
    <property type="entry name" value="NAGLU"/>
    <property type="match status" value="1"/>
</dbReference>
<keyword evidence="4" id="KW-1185">Reference proteome</keyword>
<dbReference type="PANTHER" id="PTHR12872">
    <property type="entry name" value="ALPHA-N-ACETYLGLUCOSAMINIDASE"/>
    <property type="match status" value="1"/>
</dbReference>
<dbReference type="EMBL" id="JARKIK010000033">
    <property type="protein sequence ID" value="KAK8740625.1"/>
    <property type="molecule type" value="Genomic_DNA"/>
</dbReference>
<reference evidence="3 4" key="1">
    <citation type="journal article" date="2024" name="BMC Genomics">
        <title>Genome assembly of redclaw crayfish (Cherax quadricarinatus) provides insights into its immune adaptation and hypoxia tolerance.</title>
        <authorList>
            <person name="Liu Z."/>
            <person name="Zheng J."/>
            <person name="Li H."/>
            <person name="Fang K."/>
            <person name="Wang S."/>
            <person name="He J."/>
            <person name="Zhou D."/>
            <person name="Weng S."/>
            <person name="Chi M."/>
            <person name="Gu Z."/>
            <person name="He J."/>
            <person name="Li F."/>
            <person name="Wang M."/>
        </authorList>
    </citation>
    <scope>NUCLEOTIDE SEQUENCE [LARGE SCALE GENOMIC DNA]</scope>
    <source>
        <strain evidence="3">ZL_2023a</strain>
    </source>
</reference>
<gene>
    <name evidence="3" type="ORF">OTU49_002998</name>
</gene>
<dbReference type="Pfam" id="PF12972">
    <property type="entry name" value="NAGLU_C"/>
    <property type="match status" value="2"/>
</dbReference>
<evidence type="ECO:0000259" key="1">
    <source>
        <dbReference type="Pfam" id="PF05089"/>
    </source>
</evidence>
<name>A0AAW0X822_CHEQU</name>
<accession>A0AAW0X822</accession>
<feature type="domain" description="Alpha-N-acetylglucosaminidase C-terminal" evidence="2">
    <location>
        <begin position="470"/>
        <end position="657"/>
    </location>
</feature>
<evidence type="ECO:0000313" key="4">
    <source>
        <dbReference type="Proteomes" id="UP001445076"/>
    </source>
</evidence>
<dbReference type="AlphaFoldDB" id="A0AAW0X822"/>
<evidence type="ECO:0008006" key="5">
    <source>
        <dbReference type="Google" id="ProtNLM"/>
    </source>
</evidence>